<evidence type="ECO:0000313" key="2">
    <source>
        <dbReference type="EMBL" id="MBH0236681.1"/>
    </source>
</evidence>
<dbReference type="Gene3D" id="3.10.129.10">
    <property type="entry name" value="Hotdog Thioesterase"/>
    <property type="match status" value="1"/>
</dbReference>
<comment type="caution">
    <text evidence="2">The sequence shown here is derived from an EMBL/GenBank/DDBJ whole genome shotgun (WGS) entry which is preliminary data.</text>
</comment>
<sequence>MQGPRGFDDFAAGEAGVLGSVEITADAVIAFAEEFDPQPFHLDPEAGRASPLGGHAASGWHTTALMMRLMVDGLLGATRSMGSPGVRDLKWPRPVLVGDRLTGRYEVTAVRPSGRRSDRGYVDAAFEMVNQRGERVCAFTATIIVGRG</sequence>
<dbReference type="CDD" id="cd03454">
    <property type="entry name" value="YdeM"/>
    <property type="match status" value="1"/>
</dbReference>
<keyword evidence="3" id="KW-1185">Reference proteome</keyword>
<proteinExistence type="predicted"/>
<dbReference type="PANTHER" id="PTHR43664:SF1">
    <property type="entry name" value="BETA-METHYLMALYL-COA DEHYDRATASE"/>
    <property type="match status" value="1"/>
</dbReference>
<dbReference type="RefSeq" id="WP_197309783.1">
    <property type="nucleotide sequence ID" value="NZ_JADZLT010000040.1"/>
</dbReference>
<feature type="domain" description="MaoC-like" evidence="1">
    <location>
        <begin position="20"/>
        <end position="114"/>
    </location>
</feature>
<dbReference type="Pfam" id="PF01575">
    <property type="entry name" value="MaoC_dehydratas"/>
    <property type="match status" value="1"/>
</dbReference>
<evidence type="ECO:0000313" key="3">
    <source>
        <dbReference type="Proteomes" id="UP000631694"/>
    </source>
</evidence>
<dbReference type="AlphaFoldDB" id="A0A931MYG1"/>
<evidence type="ECO:0000259" key="1">
    <source>
        <dbReference type="Pfam" id="PF01575"/>
    </source>
</evidence>
<dbReference type="EMBL" id="JADZLT010000040">
    <property type="protein sequence ID" value="MBH0236681.1"/>
    <property type="molecule type" value="Genomic_DNA"/>
</dbReference>
<protein>
    <submittedName>
        <fullName evidence="2">MaoC family dehydratase</fullName>
    </submittedName>
</protein>
<reference evidence="2" key="1">
    <citation type="submission" date="2020-12" db="EMBL/GenBank/DDBJ databases">
        <title>Methylobrevis albus sp. nov., isolated from fresh water lack sediment.</title>
        <authorList>
            <person name="Zou Q."/>
        </authorList>
    </citation>
    <scope>NUCLEOTIDE SEQUENCE</scope>
    <source>
        <strain evidence="2">L22</strain>
    </source>
</reference>
<dbReference type="PANTHER" id="PTHR43664">
    <property type="entry name" value="MONOAMINE OXIDASE-RELATED"/>
    <property type="match status" value="1"/>
</dbReference>
<organism evidence="2 3">
    <name type="scientific">Methylobrevis albus</name>
    <dbReference type="NCBI Taxonomy" id="2793297"/>
    <lineage>
        <taxon>Bacteria</taxon>
        <taxon>Pseudomonadati</taxon>
        <taxon>Pseudomonadota</taxon>
        <taxon>Alphaproteobacteria</taxon>
        <taxon>Hyphomicrobiales</taxon>
        <taxon>Pleomorphomonadaceae</taxon>
        <taxon>Methylobrevis</taxon>
    </lineage>
</organism>
<dbReference type="InterPro" id="IPR029069">
    <property type="entry name" value="HotDog_dom_sf"/>
</dbReference>
<name>A0A931MYG1_9HYPH</name>
<dbReference type="Proteomes" id="UP000631694">
    <property type="component" value="Unassembled WGS sequence"/>
</dbReference>
<dbReference type="InterPro" id="IPR002539">
    <property type="entry name" value="MaoC-like_dom"/>
</dbReference>
<dbReference type="InterPro" id="IPR052342">
    <property type="entry name" value="MCH/BMMD"/>
</dbReference>
<accession>A0A931MYG1</accession>
<gene>
    <name evidence="2" type="ORF">I5731_02500</name>
</gene>
<dbReference type="SUPFAM" id="SSF54637">
    <property type="entry name" value="Thioesterase/thiol ester dehydrase-isomerase"/>
    <property type="match status" value="1"/>
</dbReference>